<evidence type="ECO:0000313" key="2">
    <source>
        <dbReference type="EMBL" id="KIH66762.1"/>
    </source>
</evidence>
<protein>
    <submittedName>
        <fullName evidence="2">Uncharacterized protein</fullName>
    </submittedName>
</protein>
<feature type="compositionally biased region" description="Polar residues" evidence="1">
    <location>
        <begin position="320"/>
        <end position="332"/>
    </location>
</feature>
<reference evidence="2 3" key="1">
    <citation type="submission" date="2013-12" db="EMBL/GenBank/DDBJ databases">
        <title>Draft genome of the parsitic nematode Ancylostoma duodenale.</title>
        <authorList>
            <person name="Mitreva M."/>
        </authorList>
    </citation>
    <scope>NUCLEOTIDE SEQUENCE [LARGE SCALE GENOMIC DNA]</scope>
    <source>
        <strain evidence="2 3">Zhejiang</strain>
    </source>
</reference>
<evidence type="ECO:0000256" key="1">
    <source>
        <dbReference type="SAM" id="MobiDB-lite"/>
    </source>
</evidence>
<sequence>MGFKLLSTQSVPLGGMEVLAEELALWRSLGTPPLPSYGVEHNHIYGLTETEADTLQSDRTRHGRPPTGKYPTGSTVLKNVERQRFKKQSGMGSSGRSSAPGYYPESERHSSNAFYPDRRSLTLSNRTWQAQSDASYSPPSLTRTSYTTDRRTPGGMRRAKSESAMLGPERGESPEGVPRGLKRFTPQEQQLYHPIQHTRAMSRSVHDLSSRDDAASSTLTRPNSARPPSAARPQSRTMTRTRVSTPTGHSPTRFGSRLQIEESPPRARYASPSSPRARFAEPPIVEAQVPHAGFSYLFPSQPVVSSVVPKRAITPDPHSRVSTSIIRSQSPASRLMSPSPRPDYDTRSFLLSTHMILVVVLNFWHIANNLHCSRSYTENGQVVYIPINMDNGRHDKLRLVLSRDVIHRLYPGSSSIAFTVLLLAGMTDPTRECTRLNQEPVAEQKCAVQALMES</sequence>
<feature type="compositionally biased region" description="Polar residues" evidence="1">
    <location>
        <begin position="237"/>
        <end position="250"/>
    </location>
</feature>
<gene>
    <name evidence="2" type="ORF">ANCDUO_02907</name>
</gene>
<name>A0A0C2DV79_9BILA</name>
<feature type="compositionally biased region" description="Low complexity" evidence="1">
    <location>
        <begin position="266"/>
        <end position="276"/>
    </location>
</feature>
<feature type="region of interest" description="Disordered" evidence="1">
    <location>
        <begin position="194"/>
        <end position="276"/>
    </location>
</feature>
<proteinExistence type="predicted"/>
<evidence type="ECO:0000313" key="3">
    <source>
        <dbReference type="Proteomes" id="UP000054047"/>
    </source>
</evidence>
<feature type="compositionally biased region" description="Basic and acidic residues" evidence="1">
    <location>
        <begin position="105"/>
        <end position="120"/>
    </location>
</feature>
<feature type="region of interest" description="Disordered" evidence="1">
    <location>
        <begin position="313"/>
        <end position="339"/>
    </location>
</feature>
<dbReference type="Proteomes" id="UP000054047">
    <property type="component" value="Unassembled WGS sequence"/>
</dbReference>
<dbReference type="OrthoDB" id="5829537at2759"/>
<dbReference type="EMBL" id="KN726972">
    <property type="protein sequence ID" value="KIH66762.1"/>
    <property type="molecule type" value="Genomic_DNA"/>
</dbReference>
<dbReference type="AlphaFoldDB" id="A0A0C2DV79"/>
<keyword evidence="3" id="KW-1185">Reference proteome</keyword>
<feature type="compositionally biased region" description="Low complexity" evidence="1">
    <location>
        <begin position="224"/>
        <end position="236"/>
    </location>
</feature>
<accession>A0A0C2DV79</accession>
<feature type="region of interest" description="Disordered" evidence="1">
    <location>
        <begin position="51"/>
        <end position="181"/>
    </location>
</feature>
<feature type="compositionally biased region" description="Basic and acidic residues" evidence="1">
    <location>
        <begin position="204"/>
        <end position="214"/>
    </location>
</feature>
<feature type="compositionally biased region" description="Polar residues" evidence="1">
    <location>
        <begin position="121"/>
        <end position="147"/>
    </location>
</feature>
<organism evidence="2 3">
    <name type="scientific">Ancylostoma duodenale</name>
    <dbReference type="NCBI Taxonomy" id="51022"/>
    <lineage>
        <taxon>Eukaryota</taxon>
        <taxon>Metazoa</taxon>
        <taxon>Ecdysozoa</taxon>
        <taxon>Nematoda</taxon>
        <taxon>Chromadorea</taxon>
        <taxon>Rhabditida</taxon>
        <taxon>Rhabditina</taxon>
        <taxon>Rhabditomorpha</taxon>
        <taxon>Strongyloidea</taxon>
        <taxon>Ancylostomatidae</taxon>
        <taxon>Ancylostomatinae</taxon>
        <taxon>Ancylostoma</taxon>
    </lineage>
</organism>